<evidence type="ECO:0000313" key="2">
    <source>
        <dbReference type="EMBL" id="RSN78677.1"/>
    </source>
</evidence>
<evidence type="ECO:0000313" key="3">
    <source>
        <dbReference type="Proteomes" id="UP000277582"/>
    </source>
</evidence>
<keyword evidence="3" id="KW-1185">Reference proteome</keyword>
<protein>
    <submittedName>
        <fullName evidence="2">Uncharacterized protein</fullName>
    </submittedName>
</protein>
<keyword evidence="1" id="KW-0472">Membrane</keyword>
<proteinExistence type="predicted"/>
<keyword evidence="1" id="KW-1133">Transmembrane helix</keyword>
<dbReference type="AlphaFoldDB" id="A0A3R9R3T7"/>
<accession>A0A3R9R3T7</accession>
<gene>
    <name evidence="2" type="ORF">D6D85_00705</name>
</gene>
<evidence type="ECO:0000256" key="1">
    <source>
        <dbReference type="SAM" id="Phobius"/>
    </source>
</evidence>
<organism evidence="2 3">
    <name type="scientific">Candidatus Methanodesulfokora washburnensis</name>
    <dbReference type="NCBI Taxonomy" id="2478471"/>
    <lineage>
        <taxon>Archaea</taxon>
        <taxon>Thermoproteota</taxon>
        <taxon>Candidatus Korarchaeia</taxon>
        <taxon>Candidatus Korarchaeia incertae sedis</taxon>
        <taxon>Candidatus Methanodesulfokora</taxon>
    </lineage>
</organism>
<feature type="transmembrane region" description="Helical" evidence="1">
    <location>
        <begin position="73"/>
        <end position="91"/>
    </location>
</feature>
<name>A0A3R9R3T7_9CREN</name>
<dbReference type="RefSeq" id="WP_202617257.1">
    <property type="nucleotide sequence ID" value="NZ_RCOS01000013.1"/>
</dbReference>
<feature type="transmembrane region" description="Helical" evidence="1">
    <location>
        <begin position="35"/>
        <end position="53"/>
    </location>
</feature>
<feature type="non-terminal residue" evidence="2">
    <location>
        <position position="1"/>
    </location>
</feature>
<sequence>KSGVDLHDAFGTISRFMTRTREIWYELEAEKKGNYITAVLSYLFVMVSMVIMVTMLNLPVPSQQVANSMKDGLMMQALMTSILLALTLGTIRTGHVTSSLRELTAFSLAALICMHIIASWNPPIQIIGGLPG</sequence>
<feature type="transmembrane region" description="Helical" evidence="1">
    <location>
        <begin position="103"/>
        <end position="120"/>
    </location>
</feature>
<keyword evidence="1" id="KW-0812">Transmembrane</keyword>
<comment type="caution">
    <text evidence="2">The sequence shown here is derived from an EMBL/GenBank/DDBJ whole genome shotgun (WGS) entry which is preliminary data.</text>
</comment>
<reference evidence="2 3" key="1">
    <citation type="submission" date="2018-10" db="EMBL/GenBank/DDBJ databases">
        <title>Co-occurring genomic capacity for anaerobic methane metabolism and dissimilatory sulfite reduction discovered in the Korarchaeota.</title>
        <authorList>
            <person name="Mckay L.J."/>
            <person name="Dlakic M."/>
            <person name="Fields M.W."/>
            <person name="Delmont T.O."/>
            <person name="Eren A.M."/>
            <person name="Jay Z.J."/>
            <person name="Klingelsmith K.B."/>
            <person name="Rusch D.B."/>
            <person name="Inskeep W.P."/>
        </authorList>
    </citation>
    <scope>NUCLEOTIDE SEQUENCE [LARGE SCALE GENOMIC DNA]</scope>
    <source>
        <strain evidence="2 3">MDKW</strain>
    </source>
</reference>
<dbReference type="Proteomes" id="UP000277582">
    <property type="component" value="Unassembled WGS sequence"/>
</dbReference>
<dbReference type="EMBL" id="RCOS01000013">
    <property type="protein sequence ID" value="RSN78677.1"/>
    <property type="molecule type" value="Genomic_DNA"/>
</dbReference>